<protein>
    <submittedName>
        <fullName evidence="2">HypC/HybG/HupF family hydrogenase formation chaperone</fullName>
    </submittedName>
</protein>
<accession>A0A7J3SLB6</accession>
<dbReference type="SUPFAM" id="SSF159127">
    <property type="entry name" value="HupF/HypC-like"/>
    <property type="match status" value="1"/>
</dbReference>
<gene>
    <name evidence="2" type="ORF">ENW83_00565</name>
</gene>
<dbReference type="Gene3D" id="2.30.30.140">
    <property type="match status" value="1"/>
</dbReference>
<comment type="caution">
    <text evidence="2">The sequence shown here is derived from an EMBL/GenBank/DDBJ whole genome shotgun (WGS) entry which is preliminary data.</text>
</comment>
<dbReference type="GO" id="GO:0051604">
    <property type="term" value="P:protein maturation"/>
    <property type="evidence" value="ECO:0007669"/>
    <property type="project" value="TreeGrafter"/>
</dbReference>
<dbReference type="AlphaFoldDB" id="A0A7J3SLB6"/>
<dbReference type="InterPro" id="IPR001109">
    <property type="entry name" value="Hydrogenase_HupF/HypC"/>
</dbReference>
<sequence>MCLGVIGKVVEINEETKLAKVDVGGAIIQADSSFEDVSVGDYVVVHAGVIISKSTEEDYRLREEIFKAIGY</sequence>
<organism evidence="2">
    <name type="scientific">Fervidicoccus fontis</name>
    <dbReference type="NCBI Taxonomy" id="683846"/>
    <lineage>
        <taxon>Archaea</taxon>
        <taxon>Thermoproteota</taxon>
        <taxon>Thermoprotei</taxon>
        <taxon>Fervidicoccales</taxon>
        <taxon>Fervidicoccaceae</taxon>
        <taxon>Fervidicoccus</taxon>
    </lineage>
</organism>
<proteinExistence type="inferred from homology"/>
<dbReference type="PANTHER" id="PTHR35177">
    <property type="entry name" value="HYDROGENASE MATURATION FACTOR HYBG"/>
    <property type="match status" value="1"/>
</dbReference>
<dbReference type="Pfam" id="PF01455">
    <property type="entry name" value="HupF_HypC"/>
    <property type="match status" value="1"/>
</dbReference>
<name>A0A7J3SLB6_9CREN</name>
<comment type="similarity">
    <text evidence="1">Belongs to the HupF/HypC family.</text>
</comment>
<dbReference type="EMBL" id="DTLS01000022">
    <property type="protein sequence ID" value="HGZ59689.1"/>
    <property type="molecule type" value="Genomic_DNA"/>
</dbReference>
<evidence type="ECO:0000256" key="1">
    <source>
        <dbReference type="ARBA" id="ARBA00006018"/>
    </source>
</evidence>
<evidence type="ECO:0000313" key="2">
    <source>
        <dbReference type="EMBL" id="HGZ59689.1"/>
    </source>
</evidence>
<dbReference type="GO" id="GO:0005506">
    <property type="term" value="F:iron ion binding"/>
    <property type="evidence" value="ECO:0007669"/>
    <property type="project" value="TreeGrafter"/>
</dbReference>
<dbReference type="GO" id="GO:1902670">
    <property type="term" value="F:carbon dioxide binding"/>
    <property type="evidence" value="ECO:0007669"/>
    <property type="project" value="TreeGrafter"/>
</dbReference>
<dbReference type="PANTHER" id="PTHR35177:SF2">
    <property type="entry name" value="HYDROGENASE MATURATION FACTOR HYBG"/>
    <property type="match status" value="1"/>
</dbReference>
<reference evidence="2" key="1">
    <citation type="journal article" date="2020" name="mSystems">
        <title>Genome- and Community-Level Interaction Insights into Carbon Utilization and Element Cycling Functions of Hydrothermarchaeota in Hydrothermal Sediment.</title>
        <authorList>
            <person name="Zhou Z."/>
            <person name="Liu Y."/>
            <person name="Xu W."/>
            <person name="Pan J."/>
            <person name="Luo Z.H."/>
            <person name="Li M."/>
        </authorList>
    </citation>
    <scope>NUCLEOTIDE SEQUENCE [LARGE SCALE GENOMIC DNA]</scope>
    <source>
        <strain evidence="2">SpSt-885</strain>
    </source>
</reference>